<evidence type="ECO:0000313" key="2">
    <source>
        <dbReference type="Proteomes" id="UP000623467"/>
    </source>
</evidence>
<dbReference type="AlphaFoldDB" id="A0A8H6Y7P1"/>
<evidence type="ECO:0000313" key="1">
    <source>
        <dbReference type="EMBL" id="KAF7353359.1"/>
    </source>
</evidence>
<comment type="caution">
    <text evidence="1">The sequence shown here is derived from an EMBL/GenBank/DDBJ whole genome shotgun (WGS) entry which is preliminary data.</text>
</comment>
<dbReference type="OrthoDB" id="3044242at2759"/>
<dbReference type="Proteomes" id="UP000623467">
    <property type="component" value="Unassembled WGS sequence"/>
</dbReference>
<evidence type="ECO:0008006" key="3">
    <source>
        <dbReference type="Google" id="ProtNLM"/>
    </source>
</evidence>
<reference evidence="1" key="1">
    <citation type="submission" date="2020-05" db="EMBL/GenBank/DDBJ databases">
        <title>Mycena genomes resolve the evolution of fungal bioluminescence.</title>
        <authorList>
            <person name="Tsai I.J."/>
        </authorList>
    </citation>
    <scope>NUCLEOTIDE SEQUENCE</scope>
    <source>
        <strain evidence="1">160909Yilan</strain>
    </source>
</reference>
<keyword evidence="2" id="KW-1185">Reference proteome</keyword>
<name>A0A8H6Y7P1_9AGAR</name>
<accession>A0A8H6Y7P1</accession>
<gene>
    <name evidence="1" type="ORF">MSAN_01524500</name>
</gene>
<proteinExistence type="predicted"/>
<protein>
    <recommendedName>
        <fullName evidence="3">Protein kinase domain-containing protein</fullName>
    </recommendedName>
</protein>
<dbReference type="EMBL" id="JACAZH010000012">
    <property type="protein sequence ID" value="KAF7353359.1"/>
    <property type="molecule type" value="Genomic_DNA"/>
</dbReference>
<organism evidence="1 2">
    <name type="scientific">Mycena sanguinolenta</name>
    <dbReference type="NCBI Taxonomy" id="230812"/>
    <lineage>
        <taxon>Eukaryota</taxon>
        <taxon>Fungi</taxon>
        <taxon>Dikarya</taxon>
        <taxon>Basidiomycota</taxon>
        <taxon>Agaricomycotina</taxon>
        <taxon>Agaricomycetes</taxon>
        <taxon>Agaricomycetidae</taxon>
        <taxon>Agaricales</taxon>
        <taxon>Marasmiineae</taxon>
        <taxon>Mycenaceae</taxon>
        <taxon>Mycena</taxon>
    </lineage>
</organism>
<sequence>MELQSHSEPDSGLVSTKNLIGSTPYHGAFFPNARGFAIHGGEFTIHNDIRNSTQELAGDIILIKEIRWSGGCGVVGPEKQGAKLRRIYTAEVDHRSGRMAVAIYQGDGAEEQWREHIAKYESIRHPNIMQLYGLVSATGLHAMVFHDDLIAYEQFLSRFQHSPILTLYIKGYCCTEWNDVLTYLRSTQKTDYLREGTVWIRRTTGGLCVDLAPGEVGPGLGPMWKRDVIRLEDVSLDDPNAEAVIIPTIDEDEYHDLCALGAHMRSLTVSTRHLICRGLTIFRSNPQHHTLSKITESLDISVSSHHDEWLIFQDSGEVMDNSWIRYDSRRARYRNLTVWARHPYERAYTTWKFWVSQANYIFAQLQGTSPVENVEDYVYVHQISFTLKFLPNSDNPHEPAGYLFICPPEDLRTGANLFQWPDCPAYWSFDPSGTIRLSTEDARIFGFPIIHIETILHGHSWDRSVYEGLRRFHQGKGFDPESQDLARRLGYPLFELSTKVGTALPSAAGGDSEPLHYCEENSELCFKLGHYLDKRG</sequence>